<feature type="transmembrane region" description="Helical" evidence="10">
    <location>
        <begin position="593"/>
        <end position="612"/>
    </location>
</feature>
<feature type="transmembrane region" description="Helical" evidence="10">
    <location>
        <begin position="467"/>
        <end position="487"/>
    </location>
</feature>
<feature type="transmembrane region" description="Helical" evidence="10">
    <location>
        <begin position="695"/>
        <end position="716"/>
    </location>
</feature>
<feature type="region of interest" description="Disordered" evidence="9">
    <location>
        <begin position="1"/>
        <end position="28"/>
    </location>
</feature>
<evidence type="ECO:0000256" key="6">
    <source>
        <dbReference type="ARBA" id="ARBA00022927"/>
    </source>
</evidence>
<dbReference type="Proteomes" id="UP000242180">
    <property type="component" value="Unassembled WGS sequence"/>
</dbReference>
<keyword evidence="12" id="KW-1185">Reference proteome</keyword>
<dbReference type="InParanoid" id="A0A1X2HIZ8"/>
<reference evidence="11 12" key="1">
    <citation type="submission" date="2016-07" db="EMBL/GenBank/DDBJ databases">
        <title>Pervasive Adenine N6-methylation of Active Genes in Fungi.</title>
        <authorList>
            <consortium name="DOE Joint Genome Institute"/>
            <person name="Mondo S.J."/>
            <person name="Dannebaum R.O."/>
            <person name="Kuo R.C."/>
            <person name="Labutti K."/>
            <person name="Haridas S."/>
            <person name="Kuo A."/>
            <person name="Salamov A."/>
            <person name="Ahrendt S.R."/>
            <person name="Lipzen A."/>
            <person name="Sullivan W."/>
            <person name="Andreopoulos W.B."/>
            <person name="Clum A."/>
            <person name="Lindquist E."/>
            <person name="Daum C."/>
            <person name="Ramamoorthy G.K."/>
            <person name="Gryganskyi A."/>
            <person name="Culley D."/>
            <person name="Magnuson J.K."/>
            <person name="James T.Y."/>
            <person name="O'Malley M.A."/>
            <person name="Stajich J.E."/>
            <person name="Spatafora J.W."/>
            <person name="Visel A."/>
            <person name="Grigoriev I.V."/>
        </authorList>
    </citation>
    <scope>NUCLEOTIDE SEQUENCE [LARGE SCALE GENOMIC DNA]</scope>
    <source>
        <strain evidence="11 12">NRRL 2496</strain>
    </source>
</reference>
<keyword evidence="6" id="KW-0653">Protein transport</keyword>
<keyword evidence="5" id="KW-0571">Peptide transport</keyword>
<sequence>MRSPEDEQPAVSVDEKVVDRHNAPPGMTETVSIEKEEKTYIEGSVHDIQEHIEDEEDSPIEEVRAIVPNTDDPTLPVYTFRMFLLGVVFTCLLSFINQFFYFRKNAMTLSPLVVQLVAFPIGKTMEKIIPKSRFFNPGPFNLKEHVLITTMANCSYTTAYAIDILVIQKMFYGQDIGWGGGILMVWTTQLLGYGMAGLCRRFLVYPPSMVWPTNLANIALFRSFHIKDKNWTGVTRIRWFLYCFAGMFVYYWLPGYFFSVLAFFSWACWINPENRVLAQLTGGANALGMLAVSFDWSTIASYLLSPLVVPWWAIANIAVGFVIVSWVIAPALYYSNIWDGQRFPIITQELFDKNGEIFDIDMVMTPEKTLNATAYETYGPLNMSTFFAFTYGIMFAGLTSVITHTVLYHGKDIIARFKRSRNEDEDIHGKLMRAYPEVPEWWYTTVFVIAFGISFAVIYCWPIYLPWWALILAVVIAFVFVLPIGIIQALTNHFFRLNVITEFIIGYIRPGYPIANVTFKTYGYISLYQCLTFVGDLKLGHYTKVPPRAMFTVQMIGTLLGGLMNIVTARWLMGSVANFCTPQGYPFTCNNTLTFYSASVVWGLIGPGRMFGEDSPYRPMLWFFLIGFILPIPFWYLSKKYPNSWLKWVHIPLIFNATGMMPPAVPMNFSMWCAVGFIFMYWLRKHRHEWWEKYNYVTSAAFDSGCAIAAIVIFGVTSGSTWSADWWGNGGWDANGTIDNCPLAAANASNVCAIC</sequence>
<dbReference type="InterPro" id="IPR004813">
    <property type="entry name" value="OPT"/>
</dbReference>
<evidence type="ECO:0000256" key="5">
    <source>
        <dbReference type="ARBA" id="ARBA00022856"/>
    </source>
</evidence>
<feature type="compositionally biased region" description="Basic and acidic residues" evidence="9">
    <location>
        <begin position="13"/>
        <end position="22"/>
    </location>
</feature>
<protein>
    <submittedName>
        <fullName evidence="11">OPT family small oligopeptide transporter</fullName>
    </submittedName>
</protein>
<feature type="transmembrane region" description="Helical" evidence="10">
    <location>
        <begin position="551"/>
        <end position="573"/>
    </location>
</feature>
<organism evidence="11 12">
    <name type="scientific">Syncephalastrum racemosum</name>
    <name type="common">Filamentous fungus</name>
    <dbReference type="NCBI Taxonomy" id="13706"/>
    <lineage>
        <taxon>Eukaryota</taxon>
        <taxon>Fungi</taxon>
        <taxon>Fungi incertae sedis</taxon>
        <taxon>Mucoromycota</taxon>
        <taxon>Mucoromycotina</taxon>
        <taxon>Mucoromycetes</taxon>
        <taxon>Mucorales</taxon>
        <taxon>Syncephalastraceae</taxon>
        <taxon>Syncephalastrum</taxon>
    </lineage>
</organism>
<gene>
    <name evidence="11" type="ORF">BCR43DRAFT_487767</name>
</gene>
<dbReference type="GO" id="GO:0015031">
    <property type="term" value="P:protein transport"/>
    <property type="evidence" value="ECO:0007669"/>
    <property type="project" value="UniProtKB-KW"/>
</dbReference>
<comment type="similarity">
    <text evidence="2">Belongs to the oligopeptide OPT transporter family.</text>
</comment>
<dbReference type="GO" id="GO:0035673">
    <property type="term" value="F:oligopeptide transmembrane transporter activity"/>
    <property type="evidence" value="ECO:0007669"/>
    <property type="project" value="InterPro"/>
</dbReference>
<keyword evidence="3" id="KW-0813">Transport</keyword>
<feature type="transmembrane region" description="Helical" evidence="10">
    <location>
        <begin position="619"/>
        <end position="638"/>
    </location>
</feature>
<keyword evidence="4 10" id="KW-0812">Transmembrane</keyword>
<dbReference type="PANTHER" id="PTHR22601">
    <property type="entry name" value="ISP4 LIKE PROTEIN"/>
    <property type="match status" value="1"/>
</dbReference>
<evidence type="ECO:0000256" key="3">
    <source>
        <dbReference type="ARBA" id="ARBA00022448"/>
    </source>
</evidence>
<evidence type="ECO:0000256" key="9">
    <source>
        <dbReference type="SAM" id="MobiDB-lite"/>
    </source>
</evidence>
<feature type="transmembrane region" description="Helical" evidence="10">
    <location>
        <begin position="665"/>
        <end position="683"/>
    </location>
</feature>
<dbReference type="OMA" id="TIGMHYS"/>
<keyword evidence="7 10" id="KW-1133">Transmembrane helix</keyword>
<dbReference type="OrthoDB" id="9986677at2759"/>
<feature type="transmembrane region" description="Helical" evidence="10">
    <location>
        <begin position="239"/>
        <end position="266"/>
    </location>
</feature>
<evidence type="ECO:0000256" key="10">
    <source>
        <dbReference type="SAM" id="Phobius"/>
    </source>
</evidence>
<keyword evidence="8 10" id="KW-0472">Membrane</keyword>
<dbReference type="GO" id="GO:0016020">
    <property type="term" value="C:membrane"/>
    <property type="evidence" value="ECO:0007669"/>
    <property type="project" value="UniProtKB-SubCell"/>
</dbReference>
<dbReference type="AlphaFoldDB" id="A0A1X2HIZ8"/>
<dbReference type="NCBIfam" id="TIGR00728">
    <property type="entry name" value="OPT_sfam"/>
    <property type="match status" value="1"/>
</dbReference>
<evidence type="ECO:0000256" key="8">
    <source>
        <dbReference type="ARBA" id="ARBA00023136"/>
    </source>
</evidence>
<feature type="transmembrane region" description="Helical" evidence="10">
    <location>
        <begin position="441"/>
        <end position="461"/>
    </location>
</feature>
<comment type="subcellular location">
    <subcellularLocation>
        <location evidence="1">Membrane</location>
        <topology evidence="1">Multi-pass membrane protein</topology>
    </subcellularLocation>
</comment>
<evidence type="ECO:0000256" key="1">
    <source>
        <dbReference type="ARBA" id="ARBA00004141"/>
    </source>
</evidence>
<dbReference type="NCBIfam" id="TIGR00727">
    <property type="entry name" value="ISP4_OPT"/>
    <property type="match status" value="1"/>
</dbReference>
<accession>A0A1X2HIZ8</accession>
<feature type="transmembrane region" description="Helical" evidence="10">
    <location>
        <begin position="311"/>
        <end position="334"/>
    </location>
</feature>
<evidence type="ECO:0000313" key="11">
    <source>
        <dbReference type="EMBL" id="ORY98576.1"/>
    </source>
</evidence>
<evidence type="ECO:0000256" key="4">
    <source>
        <dbReference type="ARBA" id="ARBA00022692"/>
    </source>
</evidence>
<dbReference type="EMBL" id="MCGN01000003">
    <property type="protein sequence ID" value="ORY98576.1"/>
    <property type="molecule type" value="Genomic_DNA"/>
</dbReference>
<dbReference type="FunCoup" id="A0A1X2HIZ8">
    <property type="interactions" value="84"/>
</dbReference>
<evidence type="ECO:0000256" key="2">
    <source>
        <dbReference type="ARBA" id="ARBA00008807"/>
    </source>
</evidence>
<name>A0A1X2HIZ8_SYNRA</name>
<evidence type="ECO:0000313" key="12">
    <source>
        <dbReference type="Proteomes" id="UP000242180"/>
    </source>
</evidence>
<evidence type="ECO:0000256" key="7">
    <source>
        <dbReference type="ARBA" id="ARBA00022989"/>
    </source>
</evidence>
<feature type="transmembrane region" description="Helical" evidence="10">
    <location>
        <begin position="82"/>
        <end position="102"/>
    </location>
</feature>
<proteinExistence type="inferred from homology"/>
<dbReference type="InterPro" id="IPR004648">
    <property type="entry name" value="Oligpept_transpt"/>
</dbReference>
<comment type="caution">
    <text evidence="11">The sequence shown here is derived from an EMBL/GenBank/DDBJ whole genome shotgun (WGS) entry which is preliminary data.</text>
</comment>
<feature type="transmembrane region" description="Helical" evidence="10">
    <location>
        <begin position="386"/>
        <end position="409"/>
    </location>
</feature>
<dbReference type="Pfam" id="PF03169">
    <property type="entry name" value="OPT"/>
    <property type="match status" value="1"/>
</dbReference>